<name>A0A553PAQ2_TIGCA</name>
<keyword evidence="5" id="KW-1003">Cell membrane</keyword>
<keyword evidence="8 15" id="KW-1133">Transmembrane helix</keyword>
<comment type="caution">
    <text evidence="17">The sequence shown here is derived from an EMBL/GenBank/DDBJ whole genome shotgun (WGS) entry which is preliminary data.</text>
</comment>
<dbReference type="PANTHER" id="PTHR10110">
    <property type="entry name" value="SODIUM/HYDROGEN EXCHANGER"/>
    <property type="match status" value="1"/>
</dbReference>
<keyword evidence="12 13" id="KW-0739">Sodium transport</keyword>
<dbReference type="Proteomes" id="UP000318571">
    <property type="component" value="Chromosome 2"/>
</dbReference>
<keyword evidence="13" id="KW-0050">Antiport</keyword>
<evidence type="ECO:0000256" key="3">
    <source>
        <dbReference type="ARBA" id="ARBA00007367"/>
    </source>
</evidence>
<dbReference type="InterPro" id="IPR006153">
    <property type="entry name" value="Cation/H_exchanger_TM"/>
</dbReference>
<evidence type="ECO:0000256" key="7">
    <source>
        <dbReference type="ARBA" id="ARBA00022753"/>
    </source>
</evidence>
<dbReference type="GO" id="GO:0098719">
    <property type="term" value="P:sodium ion import across plasma membrane"/>
    <property type="evidence" value="ECO:0007669"/>
    <property type="project" value="TreeGrafter"/>
</dbReference>
<keyword evidence="9" id="KW-0915">Sodium</keyword>
<organism evidence="17 18">
    <name type="scientific">Tigriopus californicus</name>
    <name type="common">Marine copepod</name>
    <dbReference type="NCBI Taxonomy" id="6832"/>
    <lineage>
        <taxon>Eukaryota</taxon>
        <taxon>Metazoa</taxon>
        <taxon>Ecdysozoa</taxon>
        <taxon>Arthropoda</taxon>
        <taxon>Crustacea</taxon>
        <taxon>Multicrustacea</taxon>
        <taxon>Hexanauplia</taxon>
        <taxon>Copepoda</taxon>
        <taxon>Harpacticoida</taxon>
        <taxon>Harpacticidae</taxon>
        <taxon>Tigriopus</taxon>
    </lineage>
</organism>
<dbReference type="OMA" id="FTYVRRF"/>
<keyword evidence="10 13" id="KW-0406">Ion transport</keyword>
<gene>
    <name evidence="17" type="ORF">TCAL_00731</name>
</gene>
<keyword evidence="7" id="KW-0967">Endosome</keyword>
<evidence type="ECO:0000256" key="9">
    <source>
        <dbReference type="ARBA" id="ARBA00023053"/>
    </source>
</evidence>
<feature type="transmembrane region" description="Helical" evidence="15">
    <location>
        <begin position="341"/>
        <end position="366"/>
    </location>
</feature>
<protein>
    <recommendedName>
        <fullName evidence="13">Sodium/hydrogen exchanger</fullName>
    </recommendedName>
</protein>
<dbReference type="Pfam" id="PF00999">
    <property type="entry name" value="Na_H_Exchanger"/>
    <property type="match status" value="1"/>
</dbReference>
<feature type="transmembrane region" description="Helical" evidence="15">
    <location>
        <begin position="34"/>
        <end position="51"/>
    </location>
</feature>
<evidence type="ECO:0000256" key="14">
    <source>
        <dbReference type="SAM" id="MobiDB-lite"/>
    </source>
</evidence>
<evidence type="ECO:0000256" key="1">
    <source>
        <dbReference type="ARBA" id="ARBA00004195"/>
    </source>
</evidence>
<dbReference type="GO" id="GO:0015385">
    <property type="term" value="F:sodium:proton antiporter activity"/>
    <property type="evidence" value="ECO:0007669"/>
    <property type="project" value="InterPro"/>
</dbReference>
<keyword evidence="4 13" id="KW-0813">Transport</keyword>
<evidence type="ECO:0000256" key="10">
    <source>
        <dbReference type="ARBA" id="ARBA00023065"/>
    </source>
</evidence>
<feature type="transmembrane region" description="Helical" evidence="15">
    <location>
        <begin position="417"/>
        <end position="445"/>
    </location>
</feature>
<evidence type="ECO:0000256" key="5">
    <source>
        <dbReference type="ARBA" id="ARBA00022475"/>
    </source>
</evidence>
<feature type="region of interest" description="Disordered" evidence="14">
    <location>
        <begin position="523"/>
        <end position="559"/>
    </location>
</feature>
<dbReference type="AlphaFoldDB" id="A0A553PAQ2"/>
<feature type="domain" description="Cation/H+ exchanger transmembrane" evidence="16">
    <location>
        <begin position="44"/>
        <end position="507"/>
    </location>
</feature>
<dbReference type="EMBL" id="VCGU01000005">
    <property type="protein sequence ID" value="TRY74763.1"/>
    <property type="molecule type" value="Genomic_DNA"/>
</dbReference>
<keyword evidence="11 15" id="KW-0472">Membrane</keyword>
<dbReference type="InterPro" id="IPR004709">
    <property type="entry name" value="NaH_exchanger"/>
</dbReference>
<dbReference type="PRINTS" id="PR01088">
    <property type="entry name" value="NAHEXCHNGR6"/>
</dbReference>
<dbReference type="PRINTS" id="PR01084">
    <property type="entry name" value="NAHEXCHNGR"/>
</dbReference>
<comment type="subcellular location">
    <subcellularLocation>
        <location evidence="2">Cell membrane</location>
        <topology evidence="2">Multi-pass membrane protein</topology>
    </subcellularLocation>
    <subcellularLocation>
        <location evidence="1">Recycling endosome membrane</location>
        <topology evidence="1">Multi-pass membrane protein</topology>
    </subcellularLocation>
</comment>
<evidence type="ECO:0000256" key="13">
    <source>
        <dbReference type="RuleBase" id="RU003722"/>
    </source>
</evidence>
<reference evidence="17 18" key="1">
    <citation type="journal article" date="2018" name="Nat. Ecol. Evol.">
        <title>Genomic signatures of mitonuclear coevolution across populations of Tigriopus californicus.</title>
        <authorList>
            <person name="Barreto F.S."/>
            <person name="Watson E.T."/>
            <person name="Lima T.G."/>
            <person name="Willett C.S."/>
            <person name="Edmands S."/>
            <person name="Li W."/>
            <person name="Burton R.S."/>
        </authorList>
    </citation>
    <scope>NUCLEOTIDE SEQUENCE [LARGE SCALE GENOMIC DNA]</scope>
    <source>
        <strain evidence="17 18">San Diego</strain>
    </source>
</reference>
<dbReference type="GO" id="GO:0051453">
    <property type="term" value="P:regulation of intracellular pH"/>
    <property type="evidence" value="ECO:0007669"/>
    <property type="project" value="TreeGrafter"/>
</dbReference>
<feature type="transmembrane region" description="Helical" evidence="15">
    <location>
        <begin position="187"/>
        <end position="213"/>
    </location>
</feature>
<feature type="region of interest" description="Disordered" evidence="14">
    <location>
        <begin position="611"/>
        <end position="668"/>
    </location>
</feature>
<evidence type="ECO:0000313" key="17">
    <source>
        <dbReference type="EMBL" id="TRY74763.1"/>
    </source>
</evidence>
<feature type="transmembrane region" description="Helical" evidence="15">
    <location>
        <begin position="387"/>
        <end position="405"/>
    </location>
</feature>
<feature type="transmembrane region" description="Helical" evidence="15">
    <location>
        <begin position="301"/>
        <end position="321"/>
    </location>
</feature>
<feature type="transmembrane region" description="Helical" evidence="15">
    <location>
        <begin position="158"/>
        <end position="175"/>
    </location>
</feature>
<dbReference type="GO" id="GO:0055038">
    <property type="term" value="C:recycling endosome membrane"/>
    <property type="evidence" value="ECO:0007669"/>
    <property type="project" value="UniProtKB-SubCell"/>
</dbReference>
<keyword evidence="6 13" id="KW-0812">Transmembrane</keyword>
<dbReference type="PANTHER" id="PTHR10110:SF187">
    <property type="entry name" value="SODIUM_HYDROGEN EXCHANGER"/>
    <property type="match status" value="1"/>
</dbReference>
<evidence type="ECO:0000259" key="16">
    <source>
        <dbReference type="Pfam" id="PF00999"/>
    </source>
</evidence>
<evidence type="ECO:0000256" key="12">
    <source>
        <dbReference type="ARBA" id="ARBA00023201"/>
    </source>
</evidence>
<evidence type="ECO:0000256" key="2">
    <source>
        <dbReference type="ARBA" id="ARBA00004651"/>
    </source>
</evidence>
<feature type="transmembrane region" description="Helical" evidence="15">
    <location>
        <begin position="63"/>
        <end position="80"/>
    </location>
</feature>
<dbReference type="InterPro" id="IPR018422">
    <property type="entry name" value="Cation/H_exchanger_CPA1"/>
</dbReference>
<comment type="similarity">
    <text evidence="3 13">Belongs to the monovalent cation:proton antiporter 1 (CPA1) transporter (TC 2.A.36) family.</text>
</comment>
<evidence type="ECO:0000256" key="4">
    <source>
        <dbReference type="ARBA" id="ARBA00022448"/>
    </source>
</evidence>
<dbReference type="GO" id="GO:0005886">
    <property type="term" value="C:plasma membrane"/>
    <property type="evidence" value="ECO:0007669"/>
    <property type="project" value="UniProtKB-SubCell"/>
</dbReference>
<evidence type="ECO:0000256" key="15">
    <source>
        <dbReference type="SAM" id="Phobius"/>
    </source>
</evidence>
<dbReference type="GO" id="GO:0015386">
    <property type="term" value="F:potassium:proton antiporter activity"/>
    <property type="evidence" value="ECO:0007669"/>
    <property type="project" value="TreeGrafter"/>
</dbReference>
<dbReference type="Gene3D" id="6.10.140.1330">
    <property type="match status" value="1"/>
</dbReference>
<evidence type="ECO:0000313" key="18">
    <source>
        <dbReference type="Proteomes" id="UP000318571"/>
    </source>
</evidence>
<keyword evidence="18" id="KW-1185">Reference proteome</keyword>
<evidence type="ECO:0000256" key="6">
    <source>
        <dbReference type="ARBA" id="ARBA00022692"/>
    </source>
</evidence>
<evidence type="ECO:0000256" key="11">
    <source>
        <dbReference type="ARBA" id="ARBA00023136"/>
    </source>
</evidence>
<dbReference type="OrthoDB" id="196264at2759"/>
<proteinExistence type="inferred from homology"/>
<feature type="transmembrane region" description="Helical" evidence="15">
    <location>
        <begin position="483"/>
        <end position="507"/>
    </location>
</feature>
<feature type="transmembrane region" description="Helical" evidence="15">
    <location>
        <begin position="225"/>
        <end position="244"/>
    </location>
</feature>
<accession>A0A553PAQ2</accession>
<evidence type="ECO:0000256" key="8">
    <source>
        <dbReference type="ARBA" id="ARBA00022989"/>
    </source>
</evidence>
<sequence length="668" mass="74075">MDQVPRFVLEEKIPPELMIDEKEAQIHRLDSLSLLLYMCLLALTVLTIWCFKHRRIRYVHETGLAVIYGLVIGAVIRYAITSEDVTSMRVKPAHRSDLTNGTRYGPPDFLLLSVQDIPSKRARQKLLNRTLAYSFKGEVKDISRVNEVDQKTTFDPEIFLNVILPPIIFHAGYSMKRRFFFRNIGSILVFAFVGTTISTFVVGGIVYGVTQIFPHLAHTFSLLDALHFGAMISATDPVTVLAIFNDLHVDVNLYALVFGESVLNDAVAIVMSRTLEDYEENLKTGQAMTTSIVLLKSVGEFLGIFFASFLVGGIMGCLTAVLTKFTHIRQFPELESTLFVIMSYSSFLLAEVLNLTGIVAVLFCGICQAHYTYNNLSNESRTITKEFFNLLNFMAENFIFSYIGVSMFTFPKHHFDAPFICGSFVAILVGRALNIYPLAFLLNLGRQTKITMNIQHMMVLSGLRGAIAFSLAIRNTLTEARQLILTTTLIIVIITVIVCGGSTMSVLTRLGIPLGVNDDENMPLGSPQAHQYNNVEEGDNPLDRSHMGSHPNAPGSRPKKSILAKVWGGFDSKFMKPLLTHSNPTLMETLPMCCLPLARLLTSVEQLSRHPAMQISDDDRASASGAEFSRQNSSDEQAETHPPTVISNPALAKSAAKVRAQPLPSSHI</sequence>
<dbReference type="InterPro" id="IPR002090">
    <property type="entry name" value="NHE-6/7/9"/>
</dbReference>
<dbReference type="NCBIfam" id="TIGR00840">
    <property type="entry name" value="b_cpa1"/>
    <property type="match status" value="1"/>
</dbReference>
<dbReference type="STRING" id="6832.A0A553PAQ2"/>